<comment type="caution">
    <text evidence="1">The sequence shown here is derived from an EMBL/GenBank/DDBJ whole genome shotgun (WGS) entry which is preliminary data.</text>
</comment>
<dbReference type="eggNOG" id="COG3631">
    <property type="taxonomic scope" value="Bacteria"/>
</dbReference>
<gene>
    <name evidence="1" type="ORF">A10D4_12333</name>
</gene>
<reference evidence="1 2" key="1">
    <citation type="journal article" date="2012" name="J. Bacteriol.">
        <title>Genome Sequence of Idiomarina xiamenensis Type Strain 10-D-4.</title>
        <authorList>
            <person name="Lai Q."/>
            <person name="Wang L."/>
            <person name="Wang W."/>
            <person name="Shao Z."/>
        </authorList>
    </citation>
    <scope>NUCLEOTIDE SEQUENCE [LARGE SCALE GENOMIC DNA]</scope>
    <source>
        <strain evidence="1 2">10-D-4</strain>
    </source>
</reference>
<sequence length="129" mass="14844">MNTRNFVINALQHVIGNPEHDAKLLEHYFSEKYQQRVNGVSLDYHQFVEHMALLKRHTKKMILNILALASEDDTVFTQHHVDIEKSDGEQCSFEVFANFTIKNNKIVSCVELTRLLAGSSEDDDMGSRH</sequence>
<dbReference type="Proteomes" id="UP000014115">
    <property type="component" value="Unassembled WGS sequence"/>
</dbReference>
<dbReference type="InterPro" id="IPR032710">
    <property type="entry name" value="NTF2-like_dom_sf"/>
</dbReference>
<proteinExistence type="predicted"/>
<dbReference type="AlphaFoldDB" id="K2KAM6"/>
<evidence type="ECO:0000313" key="2">
    <source>
        <dbReference type="Proteomes" id="UP000014115"/>
    </source>
</evidence>
<evidence type="ECO:0000313" key="1">
    <source>
        <dbReference type="EMBL" id="EKE79969.1"/>
    </source>
</evidence>
<dbReference type="STRING" id="740709.A10D4_12333"/>
<dbReference type="EMBL" id="AMRG01000019">
    <property type="protein sequence ID" value="EKE79969.1"/>
    <property type="molecule type" value="Genomic_DNA"/>
</dbReference>
<dbReference type="SUPFAM" id="SSF54427">
    <property type="entry name" value="NTF2-like"/>
    <property type="match status" value="1"/>
</dbReference>
<dbReference type="OrthoDB" id="1256785at2"/>
<name>K2KAM6_9GAMM</name>
<dbReference type="RefSeq" id="WP_008489869.1">
    <property type="nucleotide sequence ID" value="NZ_AMRG01000019.1"/>
</dbReference>
<keyword evidence="2" id="KW-1185">Reference proteome</keyword>
<organism evidence="1 2">
    <name type="scientific">Idiomarina xiamenensis 10-D-4</name>
    <dbReference type="NCBI Taxonomy" id="740709"/>
    <lineage>
        <taxon>Bacteria</taxon>
        <taxon>Pseudomonadati</taxon>
        <taxon>Pseudomonadota</taxon>
        <taxon>Gammaproteobacteria</taxon>
        <taxon>Alteromonadales</taxon>
        <taxon>Idiomarinaceae</taxon>
        <taxon>Idiomarina</taxon>
    </lineage>
</organism>
<dbReference type="PATRIC" id="fig|740709.3.peg.2492"/>
<accession>K2KAM6</accession>
<dbReference type="Gene3D" id="3.10.450.50">
    <property type="match status" value="1"/>
</dbReference>
<protein>
    <recommendedName>
        <fullName evidence="3">SnoaL-like domain-containing protein</fullName>
    </recommendedName>
</protein>
<evidence type="ECO:0008006" key="3">
    <source>
        <dbReference type="Google" id="ProtNLM"/>
    </source>
</evidence>